<dbReference type="Gene3D" id="1.20.120.520">
    <property type="entry name" value="nmb1532 protein domain like"/>
    <property type="match status" value="1"/>
</dbReference>
<dbReference type="EMBL" id="JBHUML010000002">
    <property type="protein sequence ID" value="MFD2705376.1"/>
    <property type="molecule type" value="Genomic_DNA"/>
</dbReference>
<protein>
    <submittedName>
        <fullName evidence="2">Hemerythrin domain-containing protein</fullName>
    </submittedName>
</protein>
<keyword evidence="3" id="KW-1185">Reference proteome</keyword>
<dbReference type="Pfam" id="PF01814">
    <property type="entry name" value="Hemerythrin"/>
    <property type="match status" value="1"/>
</dbReference>
<feature type="domain" description="Hemerythrin-like" evidence="1">
    <location>
        <begin position="17"/>
        <end position="133"/>
    </location>
</feature>
<dbReference type="Proteomes" id="UP001597520">
    <property type="component" value="Unassembled WGS sequence"/>
</dbReference>
<evidence type="ECO:0000313" key="2">
    <source>
        <dbReference type="EMBL" id="MFD2705376.1"/>
    </source>
</evidence>
<name>A0ABW5T0S0_9BACI</name>
<comment type="caution">
    <text evidence="2">The sequence shown here is derived from an EMBL/GenBank/DDBJ whole genome shotgun (WGS) entry which is preliminary data.</text>
</comment>
<organism evidence="2 3">
    <name type="scientific">Salibacterium lacus</name>
    <dbReference type="NCBI Taxonomy" id="1898109"/>
    <lineage>
        <taxon>Bacteria</taxon>
        <taxon>Bacillati</taxon>
        <taxon>Bacillota</taxon>
        <taxon>Bacilli</taxon>
        <taxon>Bacillales</taxon>
        <taxon>Bacillaceae</taxon>
    </lineage>
</organism>
<proteinExistence type="predicted"/>
<accession>A0ABW5T0S0</accession>
<sequence length="151" mass="17769">MTEKKGIQRHESLYSLSHHHHEGLFLALNLKRVETKKARYSLKQVAADVKNFWIPSGKQHFREEEEILLPAYAEYGPVDLPEIKTMLVDHIRIRALMESIIHNDTPSPETMHELGERLETHIRLEERVIFPYIEESLPEKKLQELARRLEG</sequence>
<dbReference type="InterPro" id="IPR012312">
    <property type="entry name" value="Hemerythrin-like"/>
</dbReference>
<evidence type="ECO:0000259" key="1">
    <source>
        <dbReference type="Pfam" id="PF01814"/>
    </source>
</evidence>
<evidence type="ECO:0000313" key="3">
    <source>
        <dbReference type="Proteomes" id="UP001597520"/>
    </source>
</evidence>
<dbReference type="RefSeq" id="WP_380712628.1">
    <property type="nucleotide sequence ID" value="NZ_JBHUML010000002.1"/>
</dbReference>
<gene>
    <name evidence="2" type="ORF">ACFSUB_07825</name>
</gene>
<reference evidence="3" key="1">
    <citation type="journal article" date="2019" name="Int. J. Syst. Evol. Microbiol.">
        <title>The Global Catalogue of Microorganisms (GCM) 10K type strain sequencing project: providing services to taxonomists for standard genome sequencing and annotation.</title>
        <authorList>
            <consortium name="The Broad Institute Genomics Platform"/>
            <consortium name="The Broad Institute Genome Sequencing Center for Infectious Disease"/>
            <person name="Wu L."/>
            <person name="Ma J."/>
        </authorList>
    </citation>
    <scope>NUCLEOTIDE SEQUENCE [LARGE SCALE GENOMIC DNA]</scope>
    <source>
        <strain evidence="3">KCTC 33792</strain>
    </source>
</reference>